<organism evidence="5 6">
    <name type="scientific">Thermovirga lienii (strain ATCC BAA-1197 / DSM 17291 / Cas60314)</name>
    <dbReference type="NCBI Taxonomy" id="580340"/>
    <lineage>
        <taxon>Bacteria</taxon>
        <taxon>Thermotogati</taxon>
        <taxon>Synergistota</taxon>
        <taxon>Synergistia</taxon>
        <taxon>Synergistales</taxon>
        <taxon>Thermovirgaceae</taxon>
        <taxon>Thermovirga</taxon>
    </lineage>
</organism>
<dbReference type="NCBIfam" id="TIGR00636">
    <property type="entry name" value="PduO_Nterm"/>
    <property type="match status" value="1"/>
</dbReference>
<keyword evidence="3" id="KW-0067">ATP-binding</keyword>
<dbReference type="PANTHER" id="PTHR34309:SF1">
    <property type="entry name" value="PROTEIN GLCG"/>
    <property type="match status" value="1"/>
</dbReference>
<dbReference type="InterPro" id="IPR005624">
    <property type="entry name" value="PduO/GlcC-like"/>
</dbReference>
<name>G7V6C3_THELD</name>
<dbReference type="STRING" id="580340.Tlie_0208"/>
<gene>
    <name evidence="5" type="ordered locus">Tlie_0208</name>
</gene>
<dbReference type="eggNOG" id="COG2096">
    <property type="taxonomic scope" value="Bacteria"/>
</dbReference>
<keyword evidence="6" id="KW-1185">Reference proteome</keyword>
<dbReference type="SUPFAM" id="SSF143744">
    <property type="entry name" value="GlcG-like"/>
    <property type="match status" value="1"/>
</dbReference>
<dbReference type="EMBL" id="CP003096">
    <property type="protein sequence ID" value="AER65952.1"/>
    <property type="molecule type" value="Genomic_DNA"/>
</dbReference>
<dbReference type="SUPFAM" id="SSF89028">
    <property type="entry name" value="Cobalamin adenosyltransferase-like"/>
    <property type="match status" value="1"/>
</dbReference>
<dbReference type="Pfam" id="PF01923">
    <property type="entry name" value="Cob_adeno_trans"/>
    <property type="match status" value="1"/>
</dbReference>
<dbReference type="InterPro" id="IPR038084">
    <property type="entry name" value="PduO/GlcC-like_sf"/>
</dbReference>
<evidence type="ECO:0000313" key="6">
    <source>
        <dbReference type="Proteomes" id="UP000005868"/>
    </source>
</evidence>
<keyword evidence="2" id="KW-0547">Nucleotide-binding</keyword>
<dbReference type="GO" id="GO:0016740">
    <property type="term" value="F:transferase activity"/>
    <property type="evidence" value="ECO:0007669"/>
    <property type="project" value="UniProtKB-KW"/>
</dbReference>
<dbReference type="InterPro" id="IPR016030">
    <property type="entry name" value="CblAdoTrfase-like"/>
</dbReference>
<dbReference type="KEGG" id="tli:Tlie_0208"/>
<dbReference type="PANTHER" id="PTHR34309">
    <property type="entry name" value="SLR1406 PROTEIN"/>
    <property type="match status" value="1"/>
</dbReference>
<evidence type="ECO:0000259" key="4">
    <source>
        <dbReference type="Pfam" id="PF01923"/>
    </source>
</evidence>
<dbReference type="GO" id="GO:0005524">
    <property type="term" value="F:ATP binding"/>
    <property type="evidence" value="ECO:0007669"/>
    <property type="project" value="UniProtKB-KW"/>
</dbReference>
<dbReference type="InterPro" id="IPR052517">
    <property type="entry name" value="GlcG_carb_metab_protein"/>
</dbReference>
<proteinExistence type="predicted"/>
<dbReference type="Gene3D" id="3.30.450.150">
    <property type="entry name" value="Haem-degrading domain"/>
    <property type="match status" value="1"/>
</dbReference>
<dbReference type="eggNOG" id="COG3193">
    <property type="taxonomic scope" value="Bacteria"/>
</dbReference>
<dbReference type="HOGENOM" id="CLU_068893_0_0_0"/>
<protein>
    <submittedName>
        <fullName evidence="5">ATP/cobalamin adenosyltransferase</fullName>
    </submittedName>
</protein>
<accession>G7V6C3</accession>
<dbReference type="Proteomes" id="UP000005868">
    <property type="component" value="Chromosome"/>
</dbReference>
<dbReference type="AlphaFoldDB" id="G7V6C3"/>
<evidence type="ECO:0000256" key="2">
    <source>
        <dbReference type="ARBA" id="ARBA00022741"/>
    </source>
</evidence>
<dbReference type="Pfam" id="PF03928">
    <property type="entry name" value="HbpS-like"/>
    <property type="match status" value="1"/>
</dbReference>
<evidence type="ECO:0000256" key="3">
    <source>
        <dbReference type="ARBA" id="ARBA00022840"/>
    </source>
</evidence>
<reference evidence="6" key="1">
    <citation type="submission" date="2011-10" db="EMBL/GenBank/DDBJ databases">
        <title>The complete genome of chromosome of Thermovirga lienii DSM 17291.</title>
        <authorList>
            <consortium name="US DOE Joint Genome Institute (JGI-PGF)"/>
            <person name="Lucas S."/>
            <person name="Copeland A."/>
            <person name="Lapidus A."/>
            <person name="Glavina del Rio T."/>
            <person name="Dalin E."/>
            <person name="Tice H."/>
            <person name="Bruce D."/>
            <person name="Goodwin L."/>
            <person name="Pitluck S."/>
            <person name="Peters L."/>
            <person name="Mikhailova N."/>
            <person name="Saunders E."/>
            <person name="Kyrpides N."/>
            <person name="Mavromatis K."/>
            <person name="Ivanova N."/>
            <person name="Last F.I."/>
            <person name="Brettin T."/>
            <person name="Detter J.C."/>
            <person name="Han C."/>
            <person name="Larimer F."/>
            <person name="Land M."/>
            <person name="Hauser L."/>
            <person name="Markowitz V."/>
            <person name="Cheng J.-F."/>
            <person name="Hugenholtz P."/>
            <person name="Woyke T."/>
            <person name="Wu D."/>
            <person name="Spring S."/>
            <person name="Schroeder M."/>
            <person name="Brambilla E.-M."/>
            <person name="Klenk H.-P."/>
            <person name="Eisen J.A."/>
        </authorList>
    </citation>
    <scope>NUCLEOTIDE SEQUENCE [LARGE SCALE GENOMIC DNA]</scope>
    <source>
        <strain evidence="6">ATCC BAA-1197 / DSM 17291 / Cas60314</strain>
    </source>
</reference>
<feature type="domain" description="Cobalamin adenosyltransferase-like" evidence="4">
    <location>
        <begin position="3"/>
        <end position="169"/>
    </location>
</feature>
<dbReference type="Gene3D" id="1.20.1200.10">
    <property type="entry name" value="Cobalamin adenosyltransferase-like"/>
    <property type="match status" value="1"/>
</dbReference>
<keyword evidence="1 5" id="KW-0808">Transferase</keyword>
<evidence type="ECO:0000313" key="5">
    <source>
        <dbReference type="EMBL" id="AER65952.1"/>
    </source>
</evidence>
<dbReference type="InterPro" id="IPR029499">
    <property type="entry name" value="PduO-typ"/>
</dbReference>
<reference evidence="5 6" key="2">
    <citation type="journal article" date="2012" name="Stand. Genomic Sci.">
        <title>Genome sequence of the moderately thermophilic, amino-acid-degrading and sulfur-reducing bacterium Thermovirga lienii type strain (Cas60314(T)).</title>
        <authorList>
            <person name="Goker M."/>
            <person name="Saunders E."/>
            <person name="Lapidus A."/>
            <person name="Nolan M."/>
            <person name="Lucas S."/>
            <person name="Hammon N."/>
            <person name="Deshpande S."/>
            <person name="Cheng J.F."/>
            <person name="Han C."/>
            <person name="Tapia R."/>
            <person name="Goodwin L.A."/>
            <person name="Pitluck S."/>
            <person name="Liolios K."/>
            <person name="Mavromatis K."/>
            <person name="Pagani I."/>
            <person name="Ivanova N."/>
            <person name="Mikhailova N."/>
            <person name="Pati A."/>
            <person name="Chen A."/>
            <person name="Palaniappan K."/>
            <person name="Land M."/>
            <person name="Chang Y.J."/>
            <person name="Jeffries C.D."/>
            <person name="Brambilla E.M."/>
            <person name="Rohde M."/>
            <person name="Spring S."/>
            <person name="Detter J.C."/>
            <person name="Woyke T."/>
            <person name="Bristow J."/>
            <person name="Eisen J.A."/>
            <person name="Markowitz V."/>
            <person name="Hugenholtz P."/>
            <person name="Kyrpides N.C."/>
            <person name="Klenk H.P."/>
        </authorList>
    </citation>
    <scope>NUCLEOTIDE SEQUENCE [LARGE SCALE GENOMIC DNA]</scope>
    <source>
        <strain evidence="6">ATCC BAA-1197 / DSM 17291 / Cas60314</strain>
    </source>
</reference>
<evidence type="ECO:0000256" key="1">
    <source>
        <dbReference type="ARBA" id="ARBA00022679"/>
    </source>
</evidence>
<sequence length="340" mass="36746">MRIYTRQGDRGETHLADGSKVSKDHPAIVLNGHIDKAVSVLGAARSTAPEVLKEEIKALQEMLMSLMAFVARGSKEYELPGVESLESKIDSIQERYPFDCYSKVLDVFNKGKFVVPGESLCESLLHVARTVVREAERYALQAAKKQALDERLVPFLNRLSDYICVLAIAAVFEDFVSRITQIVMRELAKYGNFNLNKTGGGAGTMYSKGMNLDLALKFVDAATKRASEIGVPMVIAVVDESGVLTAYSRMDGALLVSCDLAIKKAKTAVSLRMPTDKVAELVQPGKPLYGLQSDSNLCCFGGGFPIKKDGKVIGAIGVSGGSVEEDMDVAQYALSVSSAF</sequence>
<dbReference type="InterPro" id="IPR036451">
    <property type="entry name" value="CblAdoTrfase-like_sf"/>
</dbReference>